<dbReference type="CDD" id="cd02135">
    <property type="entry name" value="YdjA-like"/>
    <property type="match status" value="1"/>
</dbReference>
<evidence type="ECO:0000256" key="5">
    <source>
        <dbReference type="ARBA" id="ARBA00023002"/>
    </source>
</evidence>
<dbReference type="EC" id="1.-.-.-" evidence="7"/>
<keyword evidence="11" id="KW-1185">Reference proteome</keyword>
<dbReference type="SUPFAM" id="SSF55469">
    <property type="entry name" value="FMN-dependent nitroreductase-like"/>
    <property type="match status" value="1"/>
</dbReference>
<comment type="cofactor">
    <cofactor evidence="8">
        <name>FMN</name>
        <dbReference type="ChEBI" id="CHEBI:58210"/>
    </cofactor>
    <text evidence="8">Binds 1 FMN per subunit.</text>
</comment>
<evidence type="ECO:0000256" key="6">
    <source>
        <dbReference type="ARBA" id="ARBA00023027"/>
    </source>
</evidence>
<keyword evidence="5 7" id="KW-0560">Oxidoreductase</keyword>
<keyword evidence="3 7" id="KW-0288">FMN</keyword>
<dbReference type="STRING" id="966.BTA35_0212495"/>
<keyword evidence="4 7" id="KW-0521">NADP</keyword>
<evidence type="ECO:0000256" key="4">
    <source>
        <dbReference type="ARBA" id="ARBA00022857"/>
    </source>
</evidence>
<dbReference type="PANTHER" id="PTHR43821:SF1">
    <property type="entry name" value="NAD(P)H NITROREDUCTASE YDJA-RELATED"/>
    <property type="match status" value="1"/>
</dbReference>
<keyword evidence="2 7" id="KW-0285">Flavoprotein</keyword>
<evidence type="ECO:0000256" key="8">
    <source>
        <dbReference type="PIRSR" id="PIRSR000232-1"/>
    </source>
</evidence>
<feature type="binding site" description="in other chain" evidence="8">
    <location>
        <begin position="134"/>
        <end position="136"/>
    </location>
    <ligand>
        <name>FMN</name>
        <dbReference type="ChEBI" id="CHEBI:58210"/>
        <note>ligand shared between dimeric partners</note>
    </ligand>
</feature>
<accession>A0A1T1HA08</accession>
<dbReference type="InterPro" id="IPR000415">
    <property type="entry name" value="Nitroreductase-like"/>
</dbReference>
<feature type="binding site" evidence="8">
    <location>
        <position position="35"/>
    </location>
    <ligand>
        <name>FMN</name>
        <dbReference type="ChEBI" id="CHEBI:58210"/>
        <note>ligand shared between dimeric partners</note>
    </ligand>
</feature>
<dbReference type="Pfam" id="PF00881">
    <property type="entry name" value="Nitroreductase"/>
    <property type="match status" value="1"/>
</dbReference>
<evidence type="ECO:0000256" key="3">
    <source>
        <dbReference type="ARBA" id="ARBA00022643"/>
    </source>
</evidence>
<evidence type="ECO:0000256" key="2">
    <source>
        <dbReference type="ARBA" id="ARBA00022630"/>
    </source>
</evidence>
<sequence length="186" mass="20697">MQADTLLLNRNSHPKLAGELPDADTLEFIYQAALRAPDHGCIRPWRFIEFSGAGRERLGEIFFRGLMARNPQADEAQQNKVRMMTLRAPLIIAVIAKVTEDHPKVPVIEQVLSAGAAAQNMMLAAYAKNLGAIWRTGDVAFDPVVNQELGLEGEDQVVGYLYIGDVEGRNKPLPEHSTEDFVERWS</sequence>
<evidence type="ECO:0000256" key="7">
    <source>
        <dbReference type="PIRNR" id="PIRNR000232"/>
    </source>
</evidence>
<feature type="binding site" description="in other chain" evidence="8">
    <location>
        <begin position="10"/>
        <end position="12"/>
    </location>
    <ligand>
        <name>FMN</name>
        <dbReference type="ChEBI" id="CHEBI:58210"/>
        <note>ligand shared between dimeric partners</note>
    </ligand>
</feature>
<feature type="binding site" evidence="8">
    <location>
        <position position="39"/>
    </location>
    <ligand>
        <name>FMN</name>
        <dbReference type="ChEBI" id="CHEBI:58210"/>
        <note>ligand shared between dimeric partners</note>
    </ligand>
</feature>
<dbReference type="Proteomes" id="UP000190064">
    <property type="component" value="Unassembled WGS sequence"/>
</dbReference>
<dbReference type="GO" id="GO:0016491">
    <property type="term" value="F:oxidoreductase activity"/>
    <property type="evidence" value="ECO:0007669"/>
    <property type="project" value="UniProtKB-UniRule"/>
</dbReference>
<evidence type="ECO:0000256" key="1">
    <source>
        <dbReference type="ARBA" id="ARBA00007118"/>
    </source>
</evidence>
<name>A0A1T1HA08_OCELI</name>
<dbReference type="InterPro" id="IPR052530">
    <property type="entry name" value="NAD(P)H_nitroreductase"/>
</dbReference>
<dbReference type="InterPro" id="IPR029479">
    <property type="entry name" value="Nitroreductase"/>
</dbReference>
<comment type="similarity">
    <text evidence="1 7">Belongs to the nitroreductase family.</text>
</comment>
<evidence type="ECO:0000313" key="11">
    <source>
        <dbReference type="Proteomes" id="UP000190064"/>
    </source>
</evidence>
<feature type="domain" description="Nitroreductase" evidence="9">
    <location>
        <begin position="9"/>
        <end position="164"/>
    </location>
</feature>
<proteinExistence type="inferred from homology"/>
<protein>
    <recommendedName>
        <fullName evidence="7">Putative NAD(P)H nitroreductase</fullName>
        <ecNumber evidence="7">1.-.-.-</ecNumber>
    </recommendedName>
</protein>
<comment type="caution">
    <text evidence="10">The sequence shown here is derived from an EMBL/GenBank/DDBJ whole genome shotgun (WGS) entry which is preliminary data.</text>
</comment>
<dbReference type="PANTHER" id="PTHR43821">
    <property type="entry name" value="NAD(P)H NITROREDUCTASE YDJA-RELATED"/>
    <property type="match status" value="1"/>
</dbReference>
<keyword evidence="6 7" id="KW-0520">NAD</keyword>
<organism evidence="10 11">
    <name type="scientific">Oceanospirillum linum</name>
    <dbReference type="NCBI Taxonomy" id="966"/>
    <lineage>
        <taxon>Bacteria</taxon>
        <taxon>Pseudomonadati</taxon>
        <taxon>Pseudomonadota</taxon>
        <taxon>Gammaproteobacteria</taxon>
        <taxon>Oceanospirillales</taxon>
        <taxon>Oceanospirillaceae</taxon>
        <taxon>Oceanospirillum</taxon>
    </lineage>
</organism>
<dbReference type="PIRSF" id="PIRSF000232">
    <property type="entry name" value="YdjA"/>
    <property type="match status" value="1"/>
</dbReference>
<dbReference type="Gene3D" id="3.40.109.10">
    <property type="entry name" value="NADH Oxidase"/>
    <property type="match status" value="1"/>
</dbReference>
<evidence type="ECO:0000259" key="9">
    <source>
        <dbReference type="Pfam" id="PF00881"/>
    </source>
</evidence>
<evidence type="ECO:0000313" key="10">
    <source>
        <dbReference type="EMBL" id="OOV86688.1"/>
    </source>
</evidence>
<dbReference type="RefSeq" id="WP_078320143.1">
    <property type="nucleotide sequence ID" value="NZ_FXTS01000006.1"/>
</dbReference>
<dbReference type="EMBL" id="MTSD02000005">
    <property type="protein sequence ID" value="OOV86688.1"/>
    <property type="molecule type" value="Genomic_DNA"/>
</dbReference>
<dbReference type="AlphaFoldDB" id="A0A1T1HA08"/>
<reference evidence="10" key="1">
    <citation type="submission" date="2017-02" db="EMBL/GenBank/DDBJ databases">
        <title>Draft Genome Sequence of the Salt Water Bacterium Oceanospirillum linum ATCC 11336.</title>
        <authorList>
            <person name="Trachtenberg A.M."/>
            <person name="Carney J.G."/>
            <person name="Linnane J.D."/>
            <person name="Rheaume B.A."/>
            <person name="Pitts N.L."/>
            <person name="Mykles D.L."/>
            <person name="Maclea K.S."/>
        </authorList>
    </citation>
    <scope>NUCLEOTIDE SEQUENCE [LARGE SCALE GENOMIC DNA]</scope>
    <source>
        <strain evidence="10">ATCC 11336</strain>
    </source>
</reference>
<gene>
    <name evidence="10" type="ORF">BTA35_0212495</name>
</gene>
<dbReference type="InterPro" id="IPR026021">
    <property type="entry name" value="YdjA-like"/>
</dbReference>